<organism evidence="2 3">
    <name type="scientific">Phocicoccus schoeneichii</name>
    <dbReference type="NCBI Taxonomy" id="1812261"/>
    <lineage>
        <taxon>Bacteria</taxon>
        <taxon>Bacillati</taxon>
        <taxon>Bacillota</taxon>
        <taxon>Bacilli</taxon>
        <taxon>Bacillales</taxon>
        <taxon>Salinicoccaceae</taxon>
        <taxon>Phocicoccus</taxon>
    </lineage>
</organism>
<accession>A0A6V7RIP5</accession>
<protein>
    <recommendedName>
        <fullName evidence="4">Lipoprotein</fullName>
    </recommendedName>
</protein>
<reference evidence="2 3" key="1">
    <citation type="submission" date="2020-07" db="EMBL/GenBank/DDBJ databases">
        <authorList>
            <person name="Criscuolo A."/>
        </authorList>
    </citation>
    <scope>NUCLEOTIDE SEQUENCE [LARGE SCALE GENOMIC DNA]</scope>
    <source>
        <strain evidence="3">CIP 111030</strain>
    </source>
</reference>
<name>A0A6V7RIP5_9BACL</name>
<evidence type="ECO:0000256" key="1">
    <source>
        <dbReference type="SAM" id="SignalP"/>
    </source>
</evidence>
<evidence type="ECO:0008006" key="4">
    <source>
        <dbReference type="Google" id="ProtNLM"/>
    </source>
</evidence>
<dbReference type="Proteomes" id="UP000521032">
    <property type="component" value="Unassembled WGS sequence"/>
</dbReference>
<evidence type="ECO:0000313" key="3">
    <source>
        <dbReference type="Proteomes" id="UP000521032"/>
    </source>
</evidence>
<feature type="signal peptide" evidence="1">
    <location>
        <begin position="1"/>
        <end position="19"/>
    </location>
</feature>
<dbReference type="EMBL" id="CAJEWE010000010">
    <property type="protein sequence ID" value="CAD2077934.1"/>
    <property type="molecule type" value="Genomic_DNA"/>
</dbReference>
<comment type="caution">
    <text evidence="2">The sequence shown here is derived from an EMBL/GenBank/DDBJ whole genome shotgun (WGS) entry which is preliminary data.</text>
</comment>
<feature type="chain" id="PRO_5039289867" description="Lipoprotein" evidence="1">
    <location>
        <begin position="20"/>
        <end position="239"/>
    </location>
</feature>
<gene>
    <name evidence="2" type="ORF">JEOSCH030_01420</name>
</gene>
<dbReference type="AlphaFoldDB" id="A0A6V7RIP5"/>
<evidence type="ECO:0000313" key="2">
    <source>
        <dbReference type="EMBL" id="CAD2077934.1"/>
    </source>
</evidence>
<dbReference type="PROSITE" id="PS51257">
    <property type="entry name" value="PROKAR_LIPOPROTEIN"/>
    <property type="match status" value="1"/>
</dbReference>
<sequence length="239" mass="26467">MKKLLFYCLFIVLFLSGCGSDNNDTSEETESTGSESIQVEGEKEELTGQLVIDRSIEKYGNVHSYVLKTNIDMLEDDKAFTMKTITTIDGSENAKFEADIDGNVSTYYEVDDKAFTVENGELKETDALNIASNASYGDIIKITEDLKGGKIKQEDDQFTLTFDLANEENQEAYFGSNLAQSVGEFEELEGTLVLTYSKEYLLTNAKVEGTAKSGEQTIGFEATSNFQNVDSVETIELPE</sequence>
<dbReference type="RefSeq" id="WP_186088171.1">
    <property type="nucleotide sequence ID" value="NZ_BMDB01000001.1"/>
</dbReference>
<keyword evidence="3" id="KW-1185">Reference proteome</keyword>
<keyword evidence="1" id="KW-0732">Signal</keyword>
<proteinExistence type="predicted"/>